<dbReference type="AlphaFoldDB" id="A0AAV4MNN8"/>
<protein>
    <submittedName>
        <fullName evidence="1">Uncharacterized protein</fullName>
    </submittedName>
</protein>
<accession>A0AAV4MNN8</accession>
<comment type="caution">
    <text evidence="1">The sequence shown here is derived from an EMBL/GenBank/DDBJ whole genome shotgun (WGS) entry which is preliminary data.</text>
</comment>
<dbReference type="EMBL" id="BPLR01002375">
    <property type="protein sequence ID" value="GIX73106.1"/>
    <property type="molecule type" value="Genomic_DNA"/>
</dbReference>
<name>A0AAV4MNN8_CAEEX</name>
<evidence type="ECO:0000313" key="1">
    <source>
        <dbReference type="EMBL" id="GIX73106.1"/>
    </source>
</evidence>
<keyword evidence="2" id="KW-1185">Reference proteome</keyword>
<dbReference type="Proteomes" id="UP001054945">
    <property type="component" value="Unassembled WGS sequence"/>
</dbReference>
<organism evidence="1 2">
    <name type="scientific">Caerostris extrusa</name>
    <name type="common">Bark spider</name>
    <name type="synonym">Caerostris bankana</name>
    <dbReference type="NCBI Taxonomy" id="172846"/>
    <lineage>
        <taxon>Eukaryota</taxon>
        <taxon>Metazoa</taxon>
        <taxon>Ecdysozoa</taxon>
        <taxon>Arthropoda</taxon>
        <taxon>Chelicerata</taxon>
        <taxon>Arachnida</taxon>
        <taxon>Araneae</taxon>
        <taxon>Araneomorphae</taxon>
        <taxon>Entelegynae</taxon>
        <taxon>Araneoidea</taxon>
        <taxon>Araneidae</taxon>
        <taxon>Caerostris</taxon>
    </lineage>
</organism>
<proteinExistence type="predicted"/>
<reference evidence="1 2" key="1">
    <citation type="submission" date="2021-06" db="EMBL/GenBank/DDBJ databases">
        <title>Caerostris extrusa draft genome.</title>
        <authorList>
            <person name="Kono N."/>
            <person name="Arakawa K."/>
        </authorList>
    </citation>
    <scope>NUCLEOTIDE SEQUENCE [LARGE SCALE GENOMIC DNA]</scope>
</reference>
<sequence length="125" mass="14413">MLEKFKSPYMRSLTQLFNRLTSANLNIKRTHVMPIEGGLYFPQCLSTTRPSNYCFFYAPLIKLRPAVIACALHTFRTSLLSQLFKPFGVELLLRFTMGHKRSRILLRAFLARQLTEFAVTVGLLL</sequence>
<evidence type="ECO:0000313" key="2">
    <source>
        <dbReference type="Proteomes" id="UP001054945"/>
    </source>
</evidence>
<gene>
    <name evidence="1" type="ORF">CEXT_67651</name>
</gene>